<dbReference type="EMBL" id="FQ958210">
    <property type="protein sequence ID" value="CCD07027.1"/>
    <property type="molecule type" value="Genomic_DNA"/>
</dbReference>
<dbReference type="Proteomes" id="UP000010102">
    <property type="component" value="Chromosome"/>
</dbReference>
<sequence length="75" mass="9025">MMRIHRNSFIISRILPIHRVTEMTVSWSDDSCYSSIVILQFDKNENESIFKELHNFLSAIRYYLDNLWINYTASH</sequence>
<proteinExistence type="predicted"/>
<dbReference type="AlphaFoldDB" id="A0AAV2V0P6"/>
<organism evidence="1 2">
    <name type="scientific">Legionella pneumophila subsp. pneumophila</name>
    <dbReference type="NCBI Taxonomy" id="91891"/>
    <lineage>
        <taxon>Bacteria</taxon>
        <taxon>Pseudomonadati</taxon>
        <taxon>Pseudomonadota</taxon>
        <taxon>Gammaproteobacteria</taxon>
        <taxon>Legionellales</taxon>
        <taxon>Legionellaceae</taxon>
        <taxon>Legionella</taxon>
    </lineage>
</organism>
<evidence type="ECO:0000313" key="2">
    <source>
        <dbReference type="Proteomes" id="UP000010102"/>
    </source>
</evidence>
<dbReference type="KEGG" id="lpo:LPO_3094"/>
<gene>
    <name evidence="1" type="ORF">LPO_3094</name>
</gene>
<accession>A0AAV2V0P6</accession>
<reference evidence="1 2" key="1">
    <citation type="submission" date="2011-07" db="EMBL/GenBank/DDBJ databases">
        <authorList>
            <person name="Genoscope - CEA"/>
        </authorList>
    </citation>
    <scope>NUCLEOTIDE SEQUENCE [LARGE SCALE GENOMIC DNA]</scope>
    <source>
        <strain evidence="2">lorraine</strain>
    </source>
</reference>
<protein>
    <submittedName>
        <fullName evidence="1">Uncharacterized protein</fullName>
    </submittedName>
</protein>
<name>A0AAV2V0P6_LEGPN</name>
<evidence type="ECO:0000313" key="1">
    <source>
        <dbReference type="EMBL" id="CCD07027.1"/>
    </source>
</evidence>